<dbReference type="GO" id="GO:0036440">
    <property type="term" value="F:citrate synthase activity"/>
    <property type="evidence" value="ECO:0007669"/>
    <property type="project" value="UniProtKB-EC"/>
</dbReference>
<keyword evidence="3 5" id="KW-0808">Transferase</keyword>
<comment type="catalytic activity">
    <reaction evidence="4">
        <text>oxaloacetate + acetyl-CoA + H2O = citrate + CoA + H(+)</text>
        <dbReference type="Rhea" id="RHEA:16845"/>
        <dbReference type="ChEBI" id="CHEBI:15377"/>
        <dbReference type="ChEBI" id="CHEBI:15378"/>
        <dbReference type="ChEBI" id="CHEBI:16452"/>
        <dbReference type="ChEBI" id="CHEBI:16947"/>
        <dbReference type="ChEBI" id="CHEBI:57287"/>
        <dbReference type="ChEBI" id="CHEBI:57288"/>
        <dbReference type="EC" id="2.3.3.16"/>
    </reaction>
</comment>
<organism evidence="7 8">
    <name type="scientific">Priestia megaterium (strain ATCC 14581 / DSM 32 / CCUG 1817 / JCM 2506 / NBRC 15308 / NCIMB 9376 / NCTC 10342 / NRRL B-14308 / VKM B-512 / Ford 19)</name>
    <name type="common">Bacillus megaterium</name>
    <dbReference type="NCBI Taxonomy" id="1348623"/>
    <lineage>
        <taxon>Bacteria</taxon>
        <taxon>Bacillati</taxon>
        <taxon>Bacillota</taxon>
        <taxon>Bacilli</taxon>
        <taxon>Bacillales</taxon>
        <taxon>Bacillaceae</taxon>
        <taxon>Priestia</taxon>
    </lineage>
</organism>
<dbReference type="UniPathway" id="UPA00223"/>
<gene>
    <name evidence="7" type="primary">citA</name>
    <name evidence="7" type="ORF">BG04_5579</name>
</gene>
<sequence>MTYVKGLEGIVAAETKVGHVDGEKGQLIYRGYWAKDLAINYSFEEVSYLIWNGTLPNHDELKAFKQKMATHRTLPANIVALMDCLPKDTEVMSALRTCISALGDPSYSWPPTKEQALAITAVTPTIIAYWYRKMNDLEVVEPNEHLDHVANYLYMINGEIPDQSLVTALNAYFVLTIEHGMNASTFSSRVISSTESDMVSAICGAIGAMKGPLHGGAPSGVITMFDEIGSEENIEPWVRKKLDNKEKIMGFGHRVYRTHDPRAEALKEVSKQISGDNGLFDLIVKIEDKTIELLNEYKPGRGIYTNVEYFAAAVMKAVELPSELFTPTFTASRVVGWTAHVVEQSENNRIYRPQSAYIGYTPVEQNQ</sequence>
<dbReference type="HOGENOM" id="CLU_025068_2_1_9"/>
<evidence type="ECO:0000256" key="6">
    <source>
        <dbReference type="RuleBase" id="RU003406"/>
    </source>
</evidence>
<dbReference type="InterPro" id="IPR036969">
    <property type="entry name" value="Citrate_synthase_sf"/>
</dbReference>
<dbReference type="RefSeq" id="WP_034650761.1">
    <property type="nucleotide sequence ID" value="NZ_BCVB01000006.1"/>
</dbReference>
<comment type="pathway">
    <text evidence="1">Carbohydrate metabolism; tricarboxylic acid cycle.</text>
</comment>
<dbReference type="GeneID" id="93643519"/>
<dbReference type="PRINTS" id="PR00143">
    <property type="entry name" value="CITRTSNTHASE"/>
</dbReference>
<accession>A0A0B6ASD9</accession>
<dbReference type="InterPro" id="IPR024176">
    <property type="entry name" value="Citrate_synthase_bac-typ"/>
</dbReference>
<dbReference type="AlphaFoldDB" id="A0A0B6ASD9"/>
<dbReference type="PANTHER" id="PTHR11739">
    <property type="entry name" value="CITRATE SYNTHASE"/>
    <property type="match status" value="1"/>
</dbReference>
<dbReference type="Proteomes" id="UP000031829">
    <property type="component" value="Chromosome"/>
</dbReference>
<protein>
    <recommendedName>
        <fullName evidence="5">Citrate synthase</fullName>
    </recommendedName>
</protein>
<dbReference type="Pfam" id="PF00285">
    <property type="entry name" value="Citrate_synt"/>
    <property type="match status" value="1"/>
</dbReference>
<name>A0A0B6ASD9_PRIM2</name>
<comment type="similarity">
    <text evidence="2 5 6">Belongs to the citrate synthase family.</text>
</comment>
<dbReference type="PIRSF" id="PIRSF001369">
    <property type="entry name" value="Citrate_synth"/>
    <property type="match status" value="1"/>
</dbReference>
<dbReference type="GO" id="GO:0005975">
    <property type="term" value="P:carbohydrate metabolic process"/>
    <property type="evidence" value="ECO:0007669"/>
    <property type="project" value="TreeGrafter"/>
</dbReference>
<dbReference type="Gene3D" id="1.10.230.10">
    <property type="entry name" value="Cytochrome P450-Terp, domain 2"/>
    <property type="match status" value="1"/>
</dbReference>
<dbReference type="SUPFAM" id="SSF48256">
    <property type="entry name" value="Citrate synthase"/>
    <property type="match status" value="1"/>
</dbReference>
<dbReference type="CDD" id="cd06109">
    <property type="entry name" value="BsCS-I_like"/>
    <property type="match status" value="1"/>
</dbReference>
<keyword evidence="7" id="KW-0012">Acyltransferase</keyword>
<evidence type="ECO:0000256" key="3">
    <source>
        <dbReference type="ARBA" id="ARBA00022679"/>
    </source>
</evidence>
<reference evidence="7 8" key="1">
    <citation type="journal article" date="2015" name="Genome Announc.">
        <title>Complete genome sequences for 35 biothreat assay-relevant bacillus species.</title>
        <authorList>
            <person name="Johnson S.L."/>
            <person name="Daligault H.E."/>
            <person name="Davenport K.W."/>
            <person name="Jaissle J."/>
            <person name="Frey K.G."/>
            <person name="Ladner J.T."/>
            <person name="Broomall S.M."/>
            <person name="Bishop-Lilly K.A."/>
            <person name="Bruce D.C."/>
            <person name="Gibbons H.S."/>
            <person name="Coyne S.R."/>
            <person name="Lo C.C."/>
            <person name="Meincke L."/>
            <person name="Munk A.C."/>
            <person name="Koroleva G.I."/>
            <person name="Rosenzweig C.N."/>
            <person name="Palacios G.F."/>
            <person name="Redden C.L."/>
            <person name="Minogue T.D."/>
            <person name="Chain P.S."/>
        </authorList>
    </citation>
    <scope>NUCLEOTIDE SEQUENCE [LARGE SCALE GENOMIC DNA]</scope>
    <source>
        <strain evidence="8">ATCC 14581 / DSM 32 / JCM 2506 / NBRC 15308 / NCIMB 9376 / NCTC 10342 / NRRL B-14308 / VKM B-512</strain>
    </source>
</reference>
<evidence type="ECO:0000313" key="7">
    <source>
        <dbReference type="EMBL" id="AJI22764.1"/>
    </source>
</evidence>
<dbReference type="PANTHER" id="PTHR11739:SF4">
    <property type="entry name" value="CITRATE SYNTHASE, PEROXISOMAL"/>
    <property type="match status" value="1"/>
</dbReference>
<evidence type="ECO:0000256" key="4">
    <source>
        <dbReference type="ARBA" id="ARBA00049288"/>
    </source>
</evidence>
<dbReference type="GO" id="GO:0006099">
    <property type="term" value="P:tricarboxylic acid cycle"/>
    <property type="evidence" value="ECO:0007669"/>
    <property type="project" value="UniProtKB-UniPathway"/>
</dbReference>
<evidence type="ECO:0000313" key="8">
    <source>
        <dbReference type="Proteomes" id="UP000031829"/>
    </source>
</evidence>
<dbReference type="GO" id="GO:0005829">
    <property type="term" value="C:cytosol"/>
    <property type="evidence" value="ECO:0007669"/>
    <property type="project" value="TreeGrafter"/>
</dbReference>
<proteinExistence type="inferred from homology"/>
<evidence type="ECO:0000256" key="5">
    <source>
        <dbReference type="PIRNR" id="PIRNR001369"/>
    </source>
</evidence>
<dbReference type="InterPro" id="IPR016142">
    <property type="entry name" value="Citrate_synth-like_lrg_a-sub"/>
</dbReference>
<dbReference type="KEGG" id="bmeg:BG04_5579"/>
<evidence type="ECO:0000256" key="1">
    <source>
        <dbReference type="ARBA" id="ARBA00005163"/>
    </source>
</evidence>
<evidence type="ECO:0000256" key="2">
    <source>
        <dbReference type="ARBA" id="ARBA00010566"/>
    </source>
</evidence>
<dbReference type="PROSITE" id="PS00480">
    <property type="entry name" value="CITRATE_SYNTHASE"/>
    <property type="match status" value="1"/>
</dbReference>
<dbReference type="EMBL" id="CP009920">
    <property type="protein sequence ID" value="AJI22764.1"/>
    <property type="molecule type" value="Genomic_DNA"/>
</dbReference>
<dbReference type="InterPro" id="IPR002020">
    <property type="entry name" value="Citrate_synthase"/>
</dbReference>
<dbReference type="Gene3D" id="1.10.580.10">
    <property type="entry name" value="Citrate Synthase, domain 1"/>
    <property type="match status" value="1"/>
</dbReference>
<dbReference type="InterPro" id="IPR019810">
    <property type="entry name" value="Citrate_synthase_AS"/>
</dbReference>
<dbReference type="InterPro" id="IPR016143">
    <property type="entry name" value="Citrate_synth-like_sm_a-sub"/>
</dbReference>